<dbReference type="EMBL" id="DVFZ01000018">
    <property type="protein sequence ID" value="HIQ81806.1"/>
    <property type="molecule type" value="Genomic_DNA"/>
</dbReference>
<evidence type="ECO:0000259" key="2">
    <source>
        <dbReference type="PROSITE" id="PS50887"/>
    </source>
</evidence>
<dbReference type="PANTHER" id="PTHR45138:SF9">
    <property type="entry name" value="DIGUANYLATE CYCLASE DGCM-RELATED"/>
    <property type="match status" value="1"/>
</dbReference>
<feature type="transmembrane region" description="Helical" evidence="1">
    <location>
        <begin position="64"/>
        <end position="86"/>
    </location>
</feature>
<gene>
    <name evidence="3" type="ORF">IAA52_01750</name>
</gene>
<keyword evidence="1" id="KW-0812">Transmembrane</keyword>
<dbReference type="Proteomes" id="UP000824260">
    <property type="component" value="Unassembled WGS sequence"/>
</dbReference>
<reference evidence="3" key="1">
    <citation type="submission" date="2020-10" db="EMBL/GenBank/DDBJ databases">
        <authorList>
            <person name="Gilroy R."/>
        </authorList>
    </citation>
    <scope>NUCLEOTIDE SEQUENCE</scope>
    <source>
        <strain evidence="3">ChiSjej6B24-2974</strain>
    </source>
</reference>
<dbReference type="InterPro" id="IPR050469">
    <property type="entry name" value="Diguanylate_Cyclase"/>
</dbReference>
<proteinExistence type="predicted"/>
<comment type="caution">
    <text evidence="3">The sequence shown here is derived from an EMBL/GenBank/DDBJ whole genome shotgun (WGS) entry which is preliminary data.</text>
</comment>
<feature type="transmembrane region" description="Helical" evidence="1">
    <location>
        <begin position="127"/>
        <end position="157"/>
    </location>
</feature>
<evidence type="ECO:0000313" key="3">
    <source>
        <dbReference type="EMBL" id="HIQ81806.1"/>
    </source>
</evidence>
<name>A0A9D0ZKA4_9FIRM</name>
<feature type="domain" description="GGDEF" evidence="2">
    <location>
        <begin position="241"/>
        <end position="372"/>
    </location>
</feature>
<feature type="transmembrane region" description="Helical" evidence="1">
    <location>
        <begin position="29"/>
        <end position="52"/>
    </location>
</feature>
<organism evidence="3 4">
    <name type="scientific">Candidatus Pullichristensenella stercorigallinarum</name>
    <dbReference type="NCBI Taxonomy" id="2840909"/>
    <lineage>
        <taxon>Bacteria</taxon>
        <taxon>Bacillati</taxon>
        <taxon>Bacillota</taxon>
        <taxon>Clostridia</taxon>
        <taxon>Candidatus Pullichristensenella</taxon>
    </lineage>
</organism>
<sequence length="373" mass="41685">MWNRLLRFLRIPSEIREEFWLDTLQKNRLSLLVICTMIFGMEVYNIVRVLVWSPSGLGTLNNRIYFGMYCALILCAGAYLLLRWLLRDAAIRTQLAIQFGGALFALLWHVCLNAYDLNREPDGDISVYMTAILGVAVFVQMPSAFSFLSLAGAYALFVLLASSCLSNGAILNMTFSTIVAVAIALTRCRNTVIVLSQRREINEINLQLQSLLQKDPLTGLLNKAAFEKKAAVHLAQVERDDGLTMLMADLDDFKDVNDRYGHPCGDYVLKETAEKLQAAFPDAVEIGRIGGDEFAVMLYTGDPAALETDSRRLIEMLSGVEWKGACIGLQCSIGICRISRMGVSYEQLYEKVDRTLYRAKRQGKGRCCVSELA</sequence>
<dbReference type="InterPro" id="IPR029787">
    <property type="entry name" value="Nucleotide_cyclase"/>
</dbReference>
<dbReference type="PROSITE" id="PS50887">
    <property type="entry name" value="GGDEF"/>
    <property type="match status" value="1"/>
</dbReference>
<dbReference type="AlphaFoldDB" id="A0A9D0ZKA4"/>
<dbReference type="Pfam" id="PF00990">
    <property type="entry name" value="GGDEF"/>
    <property type="match status" value="1"/>
</dbReference>
<dbReference type="SUPFAM" id="SSF55073">
    <property type="entry name" value="Nucleotide cyclase"/>
    <property type="match status" value="1"/>
</dbReference>
<dbReference type="InterPro" id="IPR043128">
    <property type="entry name" value="Rev_trsase/Diguanyl_cyclase"/>
</dbReference>
<reference evidence="3" key="2">
    <citation type="journal article" date="2021" name="PeerJ">
        <title>Extensive microbial diversity within the chicken gut microbiome revealed by metagenomics and culture.</title>
        <authorList>
            <person name="Gilroy R."/>
            <person name="Ravi A."/>
            <person name="Getino M."/>
            <person name="Pursley I."/>
            <person name="Horton D.L."/>
            <person name="Alikhan N.F."/>
            <person name="Baker D."/>
            <person name="Gharbi K."/>
            <person name="Hall N."/>
            <person name="Watson M."/>
            <person name="Adriaenssens E.M."/>
            <person name="Foster-Nyarko E."/>
            <person name="Jarju S."/>
            <person name="Secka A."/>
            <person name="Antonio M."/>
            <person name="Oren A."/>
            <person name="Chaudhuri R.R."/>
            <person name="La Ragione R."/>
            <person name="Hildebrand F."/>
            <person name="Pallen M.J."/>
        </authorList>
    </citation>
    <scope>NUCLEOTIDE SEQUENCE</scope>
    <source>
        <strain evidence="3">ChiSjej6B24-2974</strain>
    </source>
</reference>
<accession>A0A9D0ZKA4</accession>
<keyword evidence="1" id="KW-0472">Membrane</keyword>
<protein>
    <submittedName>
        <fullName evidence="3">GGDEF domain-containing protein</fullName>
    </submittedName>
</protein>
<dbReference type="PANTHER" id="PTHR45138">
    <property type="entry name" value="REGULATORY COMPONENTS OF SENSORY TRANSDUCTION SYSTEM"/>
    <property type="match status" value="1"/>
</dbReference>
<dbReference type="InterPro" id="IPR000160">
    <property type="entry name" value="GGDEF_dom"/>
</dbReference>
<keyword evidence="1" id="KW-1133">Transmembrane helix</keyword>
<feature type="transmembrane region" description="Helical" evidence="1">
    <location>
        <begin position="95"/>
        <end position="115"/>
    </location>
</feature>
<dbReference type="GO" id="GO:0052621">
    <property type="term" value="F:diguanylate cyclase activity"/>
    <property type="evidence" value="ECO:0007669"/>
    <property type="project" value="TreeGrafter"/>
</dbReference>
<evidence type="ECO:0000256" key="1">
    <source>
        <dbReference type="SAM" id="Phobius"/>
    </source>
</evidence>
<dbReference type="Gene3D" id="3.30.70.270">
    <property type="match status" value="1"/>
</dbReference>
<dbReference type="CDD" id="cd01949">
    <property type="entry name" value="GGDEF"/>
    <property type="match status" value="1"/>
</dbReference>
<dbReference type="NCBIfam" id="TIGR00254">
    <property type="entry name" value="GGDEF"/>
    <property type="match status" value="1"/>
</dbReference>
<dbReference type="SMART" id="SM00267">
    <property type="entry name" value="GGDEF"/>
    <property type="match status" value="1"/>
</dbReference>
<evidence type="ECO:0000313" key="4">
    <source>
        <dbReference type="Proteomes" id="UP000824260"/>
    </source>
</evidence>